<dbReference type="RefSeq" id="WP_124330702.1">
    <property type="nucleotide sequence ID" value="NZ_BEXT01000001.1"/>
</dbReference>
<dbReference type="PANTHER" id="PTHR43798">
    <property type="entry name" value="MONOACYLGLYCEROL LIPASE"/>
    <property type="match status" value="1"/>
</dbReference>
<comment type="caution">
    <text evidence="3">The sequence shown here is derived from an EMBL/GenBank/DDBJ whole genome shotgun (WGS) entry which is preliminary data.</text>
</comment>
<sequence>MSVLHTEDLEIYYEINGKGNLLVLIHGLGSGTRDWENQVPALARHHRVITFDVRGHGRTGAPPGPYSVPLFASDTARLMEALGVGPAHIAGLSMGGMIAFQLALDRPELVRSLSIINSGPELILHTVGERAVFCHRKLIVRVFGMRQMGKMLAKNLLPEPGQKALARRLVRRWGRNDRRAYLAALDAIIGWSVADRIHTITCPTLIMSADKDYTPVAWKAQYAARIPGAELVIIRNSRHLSPLDQPVQVNRALAEFLSQGG</sequence>
<protein>
    <submittedName>
        <fullName evidence="3">3-oxoadipate enol-lactonase</fullName>
    </submittedName>
</protein>
<dbReference type="InterPro" id="IPR050266">
    <property type="entry name" value="AB_hydrolase_sf"/>
</dbReference>
<evidence type="ECO:0000313" key="3">
    <source>
        <dbReference type="EMBL" id="GBC63655.1"/>
    </source>
</evidence>
<dbReference type="EMBL" id="BEXT01000001">
    <property type="protein sequence ID" value="GBC63655.1"/>
    <property type="molecule type" value="Genomic_DNA"/>
</dbReference>
<reference evidence="4" key="2">
    <citation type="submission" date="2019-01" db="EMBL/GenBank/DDBJ databases">
        <title>Genome sequence of Desulfonema ishimotonii strain Tokyo 01.</title>
        <authorList>
            <person name="Fukui M."/>
        </authorList>
    </citation>
    <scope>NUCLEOTIDE SEQUENCE [LARGE SCALE GENOMIC DNA]</scope>
    <source>
        <strain evidence="4">Tokyo 01</strain>
    </source>
</reference>
<dbReference type="Proteomes" id="UP000288096">
    <property type="component" value="Unassembled WGS sequence"/>
</dbReference>
<accession>A0A401G3G3</accession>
<keyword evidence="4" id="KW-1185">Reference proteome</keyword>
<dbReference type="OrthoDB" id="9805423at2"/>
<dbReference type="PANTHER" id="PTHR43798:SF31">
    <property type="entry name" value="AB HYDROLASE SUPERFAMILY PROTEIN YCLE"/>
    <property type="match status" value="1"/>
</dbReference>
<dbReference type="AlphaFoldDB" id="A0A401G3G3"/>
<evidence type="ECO:0000259" key="2">
    <source>
        <dbReference type="Pfam" id="PF00561"/>
    </source>
</evidence>
<keyword evidence="1" id="KW-0378">Hydrolase</keyword>
<proteinExistence type="predicted"/>
<dbReference type="GO" id="GO:0016020">
    <property type="term" value="C:membrane"/>
    <property type="evidence" value="ECO:0007669"/>
    <property type="project" value="TreeGrafter"/>
</dbReference>
<dbReference type="InterPro" id="IPR000073">
    <property type="entry name" value="AB_hydrolase_1"/>
</dbReference>
<gene>
    <name evidence="3" type="ORF">DENIS_4653</name>
</gene>
<dbReference type="PRINTS" id="PR00111">
    <property type="entry name" value="ABHYDROLASE"/>
</dbReference>
<evidence type="ECO:0000313" key="4">
    <source>
        <dbReference type="Proteomes" id="UP000288096"/>
    </source>
</evidence>
<dbReference type="Pfam" id="PF00561">
    <property type="entry name" value="Abhydrolase_1"/>
    <property type="match status" value="1"/>
</dbReference>
<reference evidence="4" key="1">
    <citation type="submission" date="2017-11" db="EMBL/GenBank/DDBJ databases">
        <authorList>
            <person name="Watanabe M."/>
            <person name="Kojima H."/>
        </authorList>
    </citation>
    <scope>NUCLEOTIDE SEQUENCE [LARGE SCALE GENOMIC DNA]</scope>
    <source>
        <strain evidence="4">Tokyo 01</strain>
    </source>
</reference>
<dbReference type="InterPro" id="IPR029058">
    <property type="entry name" value="AB_hydrolase_fold"/>
</dbReference>
<dbReference type="Gene3D" id="3.40.50.1820">
    <property type="entry name" value="alpha/beta hydrolase"/>
    <property type="match status" value="1"/>
</dbReference>
<dbReference type="SUPFAM" id="SSF53474">
    <property type="entry name" value="alpha/beta-Hydrolases"/>
    <property type="match status" value="1"/>
</dbReference>
<evidence type="ECO:0000256" key="1">
    <source>
        <dbReference type="ARBA" id="ARBA00022801"/>
    </source>
</evidence>
<dbReference type="GO" id="GO:0016787">
    <property type="term" value="F:hydrolase activity"/>
    <property type="evidence" value="ECO:0007669"/>
    <property type="project" value="UniProtKB-KW"/>
</dbReference>
<feature type="domain" description="AB hydrolase-1" evidence="2">
    <location>
        <begin position="21"/>
        <end position="118"/>
    </location>
</feature>
<organism evidence="3 4">
    <name type="scientific">Desulfonema ishimotonii</name>
    <dbReference type="NCBI Taxonomy" id="45657"/>
    <lineage>
        <taxon>Bacteria</taxon>
        <taxon>Pseudomonadati</taxon>
        <taxon>Thermodesulfobacteriota</taxon>
        <taxon>Desulfobacteria</taxon>
        <taxon>Desulfobacterales</taxon>
        <taxon>Desulfococcaceae</taxon>
        <taxon>Desulfonema</taxon>
    </lineage>
</organism>
<name>A0A401G3G3_9BACT</name>